<evidence type="ECO:0008006" key="5">
    <source>
        <dbReference type="Google" id="ProtNLM"/>
    </source>
</evidence>
<dbReference type="EMBL" id="JAWJWE010000006">
    <property type="protein sequence ID" value="KAK6633071.1"/>
    <property type="molecule type" value="Genomic_DNA"/>
</dbReference>
<reference evidence="3 4" key="1">
    <citation type="submission" date="2023-10" db="EMBL/GenBank/DDBJ databases">
        <title>Genomes of two closely related lineages of the louse Polyplax serrata with different host specificities.</title>
        <authorList>
            <person name="Martinu J."/>
            <person name="Tarabai H."/>
            <person name="Stefka J."/>
            <person name="Hypsa V."/>
        </authorList>
    </citation>
    <scope>NUCLEOTIDE SEQUENCE [LARGE SCALE GENOMIC DNA]</scope>
    <source>
        <strain evidence="3">HR10_N</strain>
    </source>
</reference>
<dbReference type="AlphaFoldDB" id="A0AAN8P2H2"/>
<organism evidence="3 4">
    <name type="scientific">Polyplax serrata</name>
    <name type="common">Common mouse louse</name>
    <dbReference type="NCBI Taxonomy" id="468196"/>
    <lineage>
        <taxon>Eukaryota</taxon>
        <taxon>Metazoa</taxon>
        <taxon>Ecdysozoa</taxon>
        <taxon>Arthropoda</taxon>
        <taxon>Hexapoda</taxon>
        <taxon>Insecta</taxon>
        <taxon>Pterygota</taxon>
        <taxon>Neoptera</taxon>
        <taxon>Paraneoptera</taxon>
        <taxon>Psocodea</taxon>
        <taxon>Troctomorpha</taxon>
        <taxon>Phthiraptera</taxon>
        <taxon>Anoplura</taxon>
        <taxon>Polyplacidae</taxon>
        <taxon>Polyplax</taxon>
    </lineage>
</organism>
<proteinExistence type="predicted"/>
<dbReference type="PROSITE" id="PS00233">
    <property type="entry name" value="CHIT_BIND_RR_1"/>
    <property type="match status" value="1"/>
</dbReference>
<name>A0AAN8P2H2_POLSC</name>
<dbReference type="PANTHER" id="PTHR10380:SF196">
    <property type="entry name" value="CUTICULAR PROTEIN 72EA"/>
    <property type="match status" value="1"/>
</dbReference>
<comment type="caution">
    <text evidence="3">The sequence shown here is derived from an EMBL/GenBank/DDBJ whole genome shotgun (WGS) entry which is preliminary data.</text>
</comment>
<dbReference type="InterPro" id="IPR050468">
    <property type="entry name" value="Cuticle_Struct_Prot"/>
</dbReference>
<evidence type="ECO:0000256" key="1">
    <source>
        <dbReference type="ARBA" id="ARBA00022460"/>
    </source>
</evidence>
<dbReference type="PROSITE" id="PS51155">
    <property type="entry name" value="CHIT_BIND_RR_2"/>
    <property type="match status" value="2"/>
</dbReference>
<evidence type="ECO:0000256" key="2">
    <source>
        <dbReference type="PROSITE-ProRule" id="PRU00497"/>
    </source>
</evidence>
<dbReference type="PANTHER" id="PTHR10380">
    <property type="entry name" value="CUTICLE PROTEIN"/>
    <property type="match status" value="1"/>
</dbReference>
<accession>A0AAN8P2H2</accession>
<gene>
    <name evidence="3" type="ORF">RUM43_012814</name>
</gene>
<dbReference type="InterPro" id="IPR000618">
    <property type="entry name" value="Insect_cuticle"/>
</dbReference>
<keyword evidence="1 2" id="KW-0193">Cuticle</keyword>
<dbReference type="Proteomes" id="UP001372834">
    <property type="component" value="Unassembled WGS sequence"/>
</dbReference>
<evidence type="ECO:0000313" key="4">
    <source>
        <dbReference type="Proteomes" id="UP001372834"/>
    </source>
</evidence>
<dbReference type="InterPro" id="IPR031311">
    <property type="entry name" value="CHIT_BIND_RR_consensus"/>
</dbReference>
<sequence>MRAHTRHVALTWVRGDLWGLTFDLLRCSHLDLTQRHANVASIREEPALSSAEHCNCVPAAWAKESEIAGRTLRAEGKKPKEVKQKIETIEDHLPGQQRSVLGLCLMAGSSIAGYSSVPYVTTSQFHSQDEYGQYSYGYTGDSSAKQETKTVDGVTRGSYSYVDANGVLQTTYYVSDPVHGFRVAATNLPKEPSAVVAGPSAVVSTSPVTPVVHSIPSTVLRPVTSTVVHSLPTPATRPVAPAYIQSYASPTVHSSSPVTYGFVPSHGLHSVSASHISQAPGFDYVNGVPLDTPEVAAAKAAHYAAHGEALARVGKRWKRSLSSSVPQSSTVVSGPGGSFSYSTVAHTPTIAVPSYTTHSILGSKSLSYSSLSPVGIAKSYSSISPVPTGRQFSYSTVAAAPLLTAPKSFSLSTHYPVVKPVVHHSAPVTYTTAPVVAVPVAHSTQYGSQDNYGQYSYGYSDGYSSKTESRTADGVTHGGYSYVDSNGVVQTVKYVADAAGFRVHATNLPMA</sequence>
<evidence type="ECO:0000313" key="3">
    <source>
        <dbReference type="EMBL" id="KAK6633071.1"/>
    </source>
</evidence>
<dbReference type="GO" id="GO:0062129">
    <property type="term" value="C:chitin-based extracellular matrix"/>
    <property type="evidence" value="ECO:0007669"/>
    <property type="project" value="TreeGrafter"/>
</dbReference>
<dbReference type="Pfam" id="PF00379">
    <property type="entry name" value="Chitin_bind_4"/>
    <property type="match status" value="2"/>
</dbReference>
<protein>
    <recommendedName>
        <fullName evidence="5">Cuticle protein 6</fullName>
    </recommendedName>
</protein>
<dbReference type="GO" id="GO:0008010">
    <property type="term" value="F:structural constituent of chitin-based larval cuticle"/>
    <property type="evidence" value="ECO:0007669"/>
    <property type="project" value="TreeGrafter"/>
</dbReference>